<keyword evidence="9" id="KW-0732">Signal</keyword>
<dbReference type="Pfam" id="PF00332">
    <property type="entry name" value="Glyco_hydro_17"/>
    <property type="match status" value="1"/>
</dbReference>
<evidence type="ECO:0000313" key="11">
    <source>
        <dbReference type="Proteomes" id="UP000807159"/>
    </source>
</evidence>
<dbReference type="InterPro" id="IPR044965">
    <property type="entry name" value="Glyco_hydro_17_plant"/>
</dbReference>
<dbReference type="GO" id="GO:0005975">
    <property type="term" value="P:carbohydrate metabolic process"/>
    <property type="evidence" value="ECO:0007669"/>
    <property type="project" value="InterPro"/>
</dbReference>
<dbReference type="Proteomes" id="UP000807159">
    <property type="component" value="Chromosome 15"/>
</dbReference>
<evidence type="ECO:0000256" key="1">
    <source>
        <dbReference type="ARBA" id="ARBA00000382"/>
    </source>
</evidence>
<evidence type="ECO:0000256" key="8">
    <source>
        <dbReference type="RuleBase" id="RU004335"/>
    </source>
</evidence>
<dbReference type="EC" id="3.2.1.39" evidence="3"/>
<reference evidence="10" key="1">
    <citation type="journal article" date="2021" name="J. Hered.">
        <title>Genome Assembly of Salicaceae Populus deltoides (Eastern Cottonwood) I-69 Based on Nanopore Sequencing and Hi-C Technologies.</title>
        <authorList>
            <person name="Bai S."/>
            <person name="Wu H."/>
            <person name="Zhang J."/>
            <person name="Pan Z."/>
            <person name="Zhao W."/>
            <person name="Li Z."/>
            <person name="Tong C."/>
        </authorList>
    </citation>
    <scope>NUCLEOTIDE SEQUENCE</scope>
    <source>
        <tissue evidence="10">Leaf</tissue>
    </source>
</reference>
<protein>
    <recommendedName>
        <fullName evidence="3">glucan endo-1,3-beta-D-glucosidase</fullName>
        <ecNumber evidence="3">3.2.1.39</ecNumber>
    </recommendedName>
    <alternativeName>
        <fullName evidence="6">(1-&gt;3)-beta-glucan endohydrolase</fullName>
    </alternativeName>
    <alternativeName>
        <fullName evidence="7">Beta-1,3-endoglucanase</fullName>
    </alternativeName>
</protein>
<keyword evidence="11" id="KW-1185">Reference proteome</keyword>
<evidence type="ECO:0000256" key="6">
    <source>
        <dbReference type="ARBA" id="ARBA00033335"/>
    </source>
</evidence>
<dbReference type="SUPFAM" id="SSF51445">
    <property type="entry name" value="(Trans)glycosidases"/>
    <property type="match status" value="1"/>
</dbReference>
<keyword evidence="4" id="KW-0378">Hydrolase</keyword>
<evidence type="ECO:0000256" key="2">
    <source>
        <dbReference type="ARBA" id="ARBA00008773"/>
    </source>
</evidence>
<organism evidence="10 11">
    <name type="scientific">Populus deltoides</name>
    <name type="common">Eastern poplar</name>
    <name type="synonym">Eastern cottonwood</name>
    <dbReference type="NCBI Taxonomy" id="3696"/>
    <lineage>
        <taxon>Eukaryota</taxon>
        <taxon>Viridiplantae</taxon>
        <taxon>Streptophyta</taxon>
        <taxon>Embryophyta</taxon>
        <taxon>Tracheophyta</taxon>
        <taxon>Spermatophyta</taxon>
        <taxon>Magnoliopsida</taxon>
        <taxon>eudicotyledons</taxon>
        <taxon>Gunneridae</taxon>
        <taxon>Pentapetalae</taxon>
        <taxon>rosids</taxon>
        <taxon>fabids</taxon>
        <taxon>Malpighiales</taxon>
        <taxon>Salicaceae</taxon>
        <taxon>Saliceae</taxon>
        <taxon>Populus</taxon>
    </lineage>
</organism>
<evidence type="ECO:0000256" key="4">
    <source>
        <dbReference type="ARBA" id="ARBA00022801"/>
    </source>
</evidence>
<comment type="caution">
    <text evidence="10">The sequence shown here is derived from an EMBL/GenBank/DDBJ whole genome shotgun (WGS) entry which is preliminary data.</text>
</comment>
<proteinExistence type="inferred from homology"/>
<keyword evidence="5" id="KW-0326">Glycosidase</keyword>
<dbReference type="PANTHER" id="PTHR32227">
    <property type="entry name" value="GLUCAN ENDO-1,3-BETA-GLUCOSIDASE BG1-RELATED-RELATED"/>
    <property type="match status" value="1"/>
</dbReference>
<evidence type="ECO:0000313" key="10">
    <source>
        <dbReference type="EMBL" id="KAH8487669.1"/>
    </source>
</evidence>
<accession>A0A8T2X2A7</accession>
<sequence>MENALATFSASTVTTILLLASTLYIQGVEGSIGVNYGTLANNLPPPAQVAHFLLESTIINRVRLFDASTEILRAFAHTGIAVTVTVTNDQIPHLTNIGFAQEWLKSNVQPHVRTTNIVRILVGNEVISTANKLLIASLVPAMQTLHAALVGASLDRRIKISTPHSLGILSSSSPPSGGKFRQGYDTHVLKPLLSFLRATNSPFMINPYPFFGSSPETLDYALFRSSSGAKSSIPTNPALVPSDCTGADVEALQRNIDYVCGMEMQYYTPIQEGGECFLPMMRAHAAFATNACYQGTYGKE</sequence>
<comment type="catalytic activity">
    <reaction evidence="1">
        <text>Hydrolysis of (1-&gt;3)-beta-D-glucosidic linkages in (1-&gt;3)-beta-D-glucans.</text>
        <dbReference type="EC" id="3.2.1.39"/>
    </reaction>
</comment>
<evidence type="ECO:0000256" key="9">
    <source>
        <dbReference type="SAM" id="SignalP"/>
    </source>
</evidence>
<feature type="signal peptide" evidence="9">
    <location>
        <begin position="1"/>
        <end position="30"/>
    </location>
</feature>
<comment type="similarity">
    <text evidence="2 8">Belongs to the glycosyl hydrolase 17 family.</text>
</comment>
<dbReference type="InterPro" id="IPR000490">
    <property type="entry name" value="Glyco_hydro_17"/>
</dbReference>
<name>A0A8T2X2A7_POPDE</name>
<dbReference type="GO" id="GO:0042973">
    <property type="term" value="F:glucan endo-1,3-beta-D-glucosidase activity"/>
    <property type="evidence" value="ECO:0007669"/>
    <property type="project" value="UniProtKB-EC"/>
</dbReference>
<dbReference type="AlphaFoldDB" id="A0A8T2X2A7"/>
<evidence type="ECO:0000256" key="3">
    <source>
        <dbReference type="ARBA" id="ARBA00012780"/>
    </source>
</evidence>
<dbReference type="EMBL" id="JACEGQ020000015">
    <property type="protein sequence ID" value="KAH8487669.1"/>
    <property type="molecule type" value="Genomic_DNA"/>
</dbReference>
<feature type="chain" id="PRO_5035834803" description="glucan endo-1,3-beta-D-glucosidase" evidence="9">
    <location>
        <begin position="31"/>
        <end position="300"/>
    </location>
</feature>
<evidence type="ECO:0000256" key="5">
    <source>
        <dbReference type="ARBA" id="ARBA00023295"/>
    </source>
</evidence>
<evidence type="ECO:0000256" key="7">
    <source>
        <dbReference type="ARBA" id="ARBA00033417"/>
    </source>
</evidence>
<dbReference type="Gene3D" id="3.20.20.80">
    <property type="entry name" value="Glycosidases"/>
    <property type="match status" value="1"/>
</dbReference>
<gene>
    <name evidence="10" type="ORF">H0E87_026305</name>
</gene>
<dbReference type="InterPro" id="IPR017853">
    <property type="entry name" value="GH"/>
</dbReference>